<comment type="caution">
    <text evidence="8">The sequence shown here is derived from an EMBL/GenBank/DDBJ whole genome shotgun (WGS) entry which is preliminary data.</text>
</comment>
<feature type="domain" description="D-isomer specific 2-hydroxyacid dehydrogenase NAD-binding" evidence="7">
    <location>
        <begin position="156"/>
        <end position="341"/>
    </location>
</feature>
<sequence length="389" mass="42927">MASTAADTTTSPVEMTSPKLNGVAKNQRLPKSPEQLLKEKRRRICVFSTKGYDRTFLTAALKALPESDKMELIFHKCALDIDSADLTKGSGAVCVFVNDNVGKDVVQKLHDNGVEAILLRCAGFNNVCLTQAETCGMFVANVPSYSPEAVAEFALSLLQTLNRNTHRAYNRVREGNFNLEGLLGRTINGKTVGVIGTGRIGVAFARIMSGFGCKILAYDPFQSSEFEKYGEYLTLEELLPQCDFVSLHCPLMDSTRQIINKNTLKLMKRGAMLVNTSRGALIDTDQVIKSLKDRTLGGLALDVYEGEGELFYNDHSDDIIQDDQLMRLMTFPNVIVCGHQAFFTEEALGEIADATLENAGDYVKGMPCPNSLVRNKHLLVRRDSKPIRI</sequence>
<evidence type="ECO:0000259" key="7">
    <source>
        <dbReference type="Pfam" id="PF02826"/>
    </source>
</evidence>
<dbReference type="EMBL" id="JAKWBI020000138">
    <property type="protein sequence ID" value="KAJ2901771.1"/>
    <property type="molecule type" value="Genomic_DNA"/>
</dbReference>
<feature type="compositionally biased region" description="Polar residues" evidence="5">
    <location>
        <begin position="1"/>
        <end position="14"/>
    </location>
</feature>
<dbReference type="PANTHER" id="PTHR43026">
    <property type="entry name" value="2-HYDROXYACID DEHYDROGENASE HOMOLOG 1-RELATED"/>
    <property type="match status" value="1"/>
</dbReference>
<dbReference type="SUPFAM" id="SSF52283">
    <property type="entry name" value="Formate/glycerate dehydrogenase catalytic domain-like"/>
    <property type="match status" value="1"/>
</dbReference>
<dbReference type="GO" id="GO:0008720">
    <property type="term" value="F:D-lactate dehydrogenase (NAD+) activity"/>
    <property type="evidence" value="ECO:0007669"/>
    <property type="project" value="TreeGrafter"/>
</dbReference>
<dbReference type="Gene3D" id="3.40.50.720">
    <property type="entry name" value="NAD(P)-binding Rossmann-like Domain"/>
    <property type="match status" value="2"/>
</dbReference>
<evidence type="ECO:0000256" key="1">
    <source>
        <dbReference type="ARBA" id="ARBA00005854"/>
    </source>
</evidence>
<evidence type="ECO:0000259" key="6">
    <source>
        <dbReference type="Pfam" id="PF00389"/>
    </source>
</evidence>
<feature type="domain" description="D-isomer specific 2-hydroxyacid dehydrogenase catalytic" evidence="6">
    <location>
        <begin position="66"/>
        <end position="371"/>
    </location>
</feature>
<evidence type="ECO:0000256" key="3">
    <source>
        <dbReference type="ARBA" id="ARBA00023027"/>
    </source>
</evidence>
<evidence type="ECO:0000256" key="4">
    <source>
        <dbReference type="RuleBase" id="RU003719"/>
    </source>
</evidence>
<keyword evidence="9" id="KW-1185">Reference proteome</keyword>
<organism evidence="8 9">
    <name type="scientific">Zalerion maritima</name>
    <dbReference type="NCBI Taxonomy" id="339359"/>
    <lineage>
        <taxon>Eukaryota</taxon>
        <taxon>Fungi</taxon>
        <taxon>Dikarya</taxon>
        <taxon>Ascomycota</taxon>
        <taxon>Pezizomycotina</taxon>
        <taxon>Sordariomycetes</taxon>
        <taxon>Lulworthiomycetidae</taxon>
        <taxon>Lulworthiales</taxon>
        <taxon>Lulworthiaceae</taxon>
        <taxon>Zalerion</taxon>
    </lineage>
</organism>
<dbReference type="InterPro" id="IPR058205">
    <property type="entry name" value="D-LDH-like"/>
</dbReference>
<dbReference type="CDD" id="cd12183">
    <property type="entry name" value="LDH_like_2"/>
    <property type="match status" value="1"/>
</dbReference>
<evidence type="ECO:0008006" key="10">
    <source>
        <dbReference type="Google" id="ProtNLM"/>
    </source>
</evidence>
<protein>
    <recommendedName>
        <fullName evidence="10">D-lactate dehydrogenase</fullName>
    </recommendedName>
</protein>
<dbReference type="PANTHER" id="PTHR43026:SF1">
    <property type="entry name" value="2-HYDROXYACID DEHYDROGENASE HOMOLOG 1-RELATED"/>
    <property type="match status" value="1"/>
</dbReference>
<dbReference type="AlphaFoldDB" id="A0AAD5RQD2"/>
<accession>A0AAD5RQD2</accession>
<dbReference type="SUPFAM" id="SSF51735">
    <property type="entry name" value="NAD(P)-binding Rossmann-fold domains"/>
    <property type="match status" value="1"/>
</dbReference>
<dbReference type="InterPro" id="IPR006139">
    <property type="entry name" value="D-isomer_2_OHA_DH_cat_dom"/>
</dbReference>
<dbReference type="Pfam" id="PF00389">
    <property type="entry name" value="2-Hacid_dh"/>
    <property type="match status" value="1"/>
</dbReference>
<dbReference type="InterPro" id="IPR029752">
    <property type="entry name" value="D-isomer_DH_CS1"/>
</dbReference>
<reference evidence="8" key="1">
    <citation type="submission" date="2022-07" db="EMBL/GenBank/DDBJ databases">
        <title>Draft genome sequence of Zalerion maritima ATCC 34329, a (micro)plastics degrading marine fungus.</title>
        <authorList>
            <person name="Paco A."/>
            <person name="Goncalves M.F.M."/>
            <person name="Rocha-Santos T.A.P."/>
            <person name="Alves A."/>
        </authorList>
    </citation>
    <scope>NUCLEOTIDE SEQUENCE</scope>
    <source>
        <strain evidence="8">ATCC 34329</strain>
    </source>
</reference>
<dbReference type="GO" id="GO:0051287">
    <property type="term" value="F:NAD binding"/>
    <property type="evidence" value="ECO:0007669"/>
    <property type="project" value="InterPro"/>
</dbReference>
<dbReference type="InterPro" id="IPR029753">
    <property type="entry name" value="D-isomer_DH_CS"/>
</dbReference>
<dbReference type="PROSITE" id="PS00671">
    <property type="entry name" value="D_2_HYDROXYACID_DH_3"/>
    <property type="match status" value="1"/>
</dbReference>
<dbReference type="PROSITE" id="PS00065">
    <property type="entry name" value="D_2_HYDROXYACID_DH_1"/>
    <property type="match status" value="1"/>
</dbReference>
<evidence type="ECO:0000313" key="8">
    <source>
        <dbReference type="EMBL" id="KAJ2901771.1"/>
    </source>
</evidence>
<evidence type="ECO:0000256" key="5">
    <source>
        <dbReference type="SAM" id="MobiDB-lite"/>
    </source>
</evidence>
<comment type="similarity">
    <text evidence="1 4">Belongs to the D-isomer specific 2-hydroxyacid dehydrogenase family.</text>
</comment>
<evidence type="ECO:0000256" key="2">
    <source>
        <dbReference type="ARBA" id="ARBA00023002"/>
    </source>
</evidence>
<dbReference type="InterPro" id="IPR006140">
    <property type="entry name" value="D-isomer_DH_NAD-bd"/>
</dbReference>
<keyword evidence="2 4" id="KW-0560">Oxidoreductase</keyword>
<proteinExistence type="inferred from homology"/>
<dbReference type="Proteomes" id="UP001201980">
    <property type="component" value="Unassembled WGS sequence"/>
</dbReference>
<keyword evidence="3" id="KW-0520">NAD</keyword>
<evidence type="ECO:0000313" key="9">
    <source>
        <dbReference type="Proteomes" id="UP001201980"/>
    </source>
</evidence>
<feature type="region of interest" description="Disordered" evidence="5">
    <location>
        <begin position="1"/>
        <end position="33"/>
    </location>
</feature>
<dbReference type="PROSITE" id="PS00670">
    <property type="entry name" value="D_2_HYDROXYACID_DH_2"/>
    <property type="match status" value="1"/>
</dbReference>
<gene>
    <name evidence="8" type="ORF">MKZ38_001391</name>
</gene>
<dbReference type="InterPro" id="IPR036291">
    <property type="entry name" value="NAD(P)-bd_dom_sf"/>
</dbReference>
<dbReference type="Pfam" id="PF02826">
    <property type="entry name" value="2-Hacid_dh_C"/>
    <property type="match status" value="1"/>
</dbReference>
<name>A0AAD5RQD2_9PEZI</name>